<evidence type="ECO:0000259" key="21">
    <source>
        <dbReference type="PROSITE" id="PS50021"/>
    </source>
</evidence>
<dbReference type="SUPFAM" id="SSF47576">
    <property type="entry name" value="Calponin-homology domain, CH-domain"/>
    <property type="match status" value="1"/>
</dbReference>
<dbReference type="SMART" id="SM00054">
    <property type="entry name" value="EFh"/>
    <property type="match status" value="2"/>
</dbReference>
<proteinExistence type="predicted"/>
<evidence type="ECO:0000256" key="13">
    <source>
        <dbReference type="ARBA" id="ARBA00023203"/>
    </source>
</evidence>
<evidence type="ECO:0000256" key="19">
    <source>
        <dbReference type="SAM" id="Phobius"/>
    </source>
</evidence>
<keyword evidence="19" id="KW-0812">Transmembrane</keyword>
<dbReference type="GO" id="GO:0005886">
    <property type="term" value="C:plasma membrane"/>
    <property type="evidence" value="ECO:0007669"/>
    <property type="project" value="UniProtKB-SubCell"/>
</dbReference>
<keyword evidence="17" id="KW-0175">Coiled coil</keyword>
<dbReference type="PROSITE" id="PS50002">
    <property type="entry name" value="SH3"/>
    <property type="match status" value="1"/>
</dbReference>
<dbReference type="CDD" id="cd00051">
    <property type="entry name" value="EFh"/>
    <property type="match status" value="1"/>
</dbReference>
<dbReference type="SMART" id="SM00033">
    <property type="entry name" value="CH"/>
    <property type="match status" value="1"/>
</dbReference>
<dbReference type="InterPro" id="IPR001452">
    <property type="entry name" value="SH3_domain"/>
</dbReference>
<dbReference type="PROSITE" id="PS50021">
    <property type="entry name" value="CH"/>
    <property type="match status" value="2"/>
</dbReference>
<dbReference type="GO" id="GO:0005737">
    <property type="term" value="C:cytoplasm"/>
    <property type="evidence" value="ECO:0007669"/>
    <property type="project" value="TreeGrafter"/>
</dbReference>
<dbReference type="FunFam" id="1.20.58.60:FF:000093">
    <property type="entry name" value="dystonin isoform X1"/>
    <property type="match status" value="1"/>
</dbReference>
<evidence type="ECO:0000313" key="24">
    <source>
        <dbReference type="Ensembl" id="ENSGMOP00000027421.1"/>
    </source>
</evidence>
<name>A0A8C5A6S6_GADMO</name>
<feature type="region of interest" description="Disordered" evidence="18">
    <location>
        <begin position="1793"/>
        <end position="1833"/>
    </location>
</feature>
<feature type="transmembrane region" description="Helical" evidence="19">
    <location>
        <begin position="5398"/>
        <end position="5417"/>
    </location>
</feature>
<comment type="subcellular location">
    <subcellularLocation>
        <location evidence="1">Cell membrane</location>
    </subcellularLocation>
    <subcellularLocation>
        <location evidence="3">Cell projection</location>
    </subcellularLocation>
    <subcellularLocation>
        <location evidence="2">Cytoplasm</location>
        <location evidence="2">Cytoskeleton</location>
    </subcellularLocation>
</comment>
<evidence type="ECO:0000259" key="20">
    <source>
        <dbReference type="PROSITE" id="PS50002"/>
    </source>
</evidence>
<keyword evidence="4 16" id="KW-0728">SH3 domain</keyword>
<feature type="domain" description="Calponin-homology (CH)" evidence="21">
    <location>
        <begin position="64"/>
        <end position="168"/>
    </location>
</feature>
<dbReference type="Gene3D" id="1.20.58.60">
    <property type="match status" value="24"/>
</dbReference>
<sequence length="5423" mass="613528">MRFHRLQNVQIALDYLKRRQVKLVNIRNDDITDGNPKLTLGLIWTIILHFQISEIHVAGQSEDMTAKERLLFWSKQMTDGYVGVRCDNFTTSWRDGRLFNAIIHKYRPDLVDMSLVSTQSNRSNLEQAFDAAEQLGVARLLDPEDVDVQSPDEKSVITYVSTLYDSFPKVPDGGDGINANDVDIKWVEYQNMIKYLSQWIKHNVTVMSDRAFPNNPVELKALYTQYLQFKEHEIPLKENEKTKINHLYEMLEVWIEFGRIQLPAGHHPNDIEKEWGKLIVAMLEREKSLRPEVERWVEAGLTTSLSRDAKRLEAGIQFQNEAEIAGYLLECENTLRQQVMDIQMLLDGKFPFADQLVQRYDAPCQTKRMISGISNSLNFAQNANPALSPILKPLVKPSLLDTDMTEGEANMNFVQDLLNWVEEMQVQVDRGEWGTDLPSVETQIDDFKSVHQAIEEFQTSLKEAKHSEVSSMTVPLKHRYSEKLSDLESNYEKLLNCSRKRQSNLEKLHDFVSRATQELIWLNEKEEEEVAFDWSDRNGNINNKRDYHADLMRELEEKEEAIKSVQDKAESLMLEQHPARPTIEAYRAAMQTQWNWILQLCSCVEQHLKENAVYFEFFGEAKESLDRLKNLQDAIHRKYSCDRTSSLHKLEDLVQESMEEKEQLLQYSTTVAGLVGRAKTIVQLRPRNPDSPVRSSIPVKAICDYRQIEITIFKDDECVLASNAHRAKWKVINPGGNEAMVPSVCFTVPPPNKEALEMASRIEQTYQNVLSLWHHSHVNMKSVVSWHYLMADIRAIRNWNVASVKTLLSGAHQQEVLSNLDSHFEEFLADSEESEVFTVADRAHSEREVEACKQYYEELLQEHEESQYNHYISELMKNLFWWGGILSKRNTDQWSDCDLLPSQKKMSELDQLKGDLEVMKEKCEVFLKQASTFPSLPTLSSELLVLVQNMGQVYSMSSIFMDKLKTVSLVVENSQRADALVKVFESKLYEEDAVNCDLKSIETVISTLKQQEVFHDMEDELKKARSISERMFKVHNERDFDLDWHREKADQLSERWHSVHSQIDNRLRELESISKSLKYYKDSFSSLDEWVKDMEAAQLKAQENQPEDSKALAELLNTQKVLVAEIEQKQSRITECQKHSEQYSSAVKDYELQLMTYRAMVDSQHKSPLKKRRMQNSSDAIQQEFMDLRTRYTALVTLMTQCVKFASETLRRAEEEEVRLLSLLRLNEQICIETAVSQRYLEATELTSYRSGSLSIYELVDLIYSRMGVVEDVNSPIAGLWDATQKKRFSVFQAVQQNLVDRVTALRLLEAQVCTGGILDPASGEKATLKEALGRGLLDQSFALQLPLYEQAYQGVVQPKTGKRISVAQAVQEGVFSKDIGLRCLEFQLLTGGLIDPETRSRISLEEVTRSGFLDKRTLDSLKDTKSYSKSIICPKTRRGISFMEALERSFHDYHTGLRLLEAVRIGFQHVGDELNMCCTGGDAVTVERTYRSSLFPATVNTNILENPQLQRPEESSAGYGERGIEGSHSSFTPEHIKMLFADGNTSPELLIGQGVGQSQQTDVGLLDGGGMTADEAVQCDLMRHSTTLIVLDKQKGFTGLLIPSSDEITIVSSWSEHRQLDSDYSSTLLRDRPKIAAFYIPENDEVVDIDSATKLGFIDHHTAELLKSIEFPAALPDIEQLNAKFSSWLMLRELTLDGNRASGDLESSIGHPRTPSPSEMRQLLTSYLMMNSYLDTKSEQRLVVLDRRLTNMVQHLVEDLALSESQEPMCSSDDSDVYDISRQGGYEVDRENYTEPGMADTQRVNGGAEESVVDDLRDATTEEDRGSVTEDQDTMTRWSDMALTTEDEPLDSLQISGLEHLVKWRDQLDLSATAQDLGDLDSETEEELGEASDMTQPLDVGSLQSKLLQVLQNVPESQDQSVLKGVIESLVMGSDSEEERCSEEEEEDGERMDTSEDPSLRLSTELCHPLPAQTSSEVPFDGEDKQNNLVIHLFLFFFCTLQLSIQTCFCNVCITDFILCLPTALLHSGVPGVLGRTEMESNLQQGVRLVLEDVAFDVQSFVSENTEFLSSAQSKHILKLLSTTQRAFREQTETVAAQRQALEGLLDARERDTQQQAGHADSALQKDVLTNAGALNDVISSTKKFLEENRAKMSPEQVAAVEKKLEEAKSKAKLINQRAEESRKDLEKVVTTAIKQESEKTAAVEQLEESKNKIEGLLGWISNIGNEKEAGTGSPGDVSKENGNLPEETSAAGAPGEEEEKEDDARHQEILSQQQELIMATQSAQALLDKQAQVLAPEEQEKLQRDVQELRARYDASLTQAEQQMKQVQSVQEELGKFQGDSVEFEAWLDQAEAEMEELCAPGDGLDVLAQKLQRQKSFSEDVISHKGDLRFITISGQKVLDVAKACSSADAMDKGSQLACNSLASNLKDVVDKYTKYEDSSAELVKWLNSSEEEARRQQSEAIAADPQTLQIQLEDTKRYDNLSKSVSDRNEKLQITLTRSMSVQDAIACSLTQPTLNKACHEMPFRSASLQYWSLLKALGQDIASRQSSISAIKAKVEKFAETADASAAAPLQSKMESLSRRLADTCDSHNLKVSGLEEVKDKVERFEKTAEEVQQFVQKRSQELRETDDDVNINRIALRHDVGKTLQPGSLTPVCPFTPPSTDLMVIQQNMSYVSEGYTTLEGRLRSSAAQLSELLEGVKETQKEADLMVAWLGDMKHKAASGNSEAGEKGSVKAQLEQQKEFEADMKQKQEKLQQLRQKLLHLLETHPDSPEAATWKQMLAEIGALNQGKQHLERSSRNLEAFHTAEPQLRQWLSEKELMMTVLGPLSVDLNMLKMQKQQVQILQNEFESRKPQYEELHKAAAAILDPTSSTSPTSPSSSSSEVQAVTEQLAGVTQKWEDVTGQLGSRAGLIDQAALKTGQLQELLKGLGAASGRLDAQLSGEQGQQHSTQPDAVKKQLEQVHSISAQLREERRRLKEAEAVATELTAMVTEDYLKADLARQLESVSKPFKQLEEKAAKRAQQLASTFDSSQQFHRASEEFQTWLDERLREEASPRPVSAQVEPLQRSLTEHEALRRALSDHERPYATIAGEGEALLQDTDGAEKLALQGQLATLSSNWEAVKKGSADRGEALATALQRAVRYRDQAEKLSAWAEECEASRDRVQTAVDPVALESSLSQLKALQKDVDKHRGAVEQLNAAADSLLEAANADTDGVKEERAALGERVDKLAEGLQSKRESLEKTSQTLKDFNDTRKEAKSQIERAQKQVEAYESLGAQAHSTKTLTNMKAQQKSLEAVQSQLEQLKNLAKDLVVDVPDADGVTDLLLQADGLEKDYGSLNKKVEETCSTLEGKLQGIGQFQNDIREMYGEFTDLDDELDGMEPVALDLAALKDQQEGIQGFTTKLREVTANTVNAGENCRKMLETESSPELFGLKRDVDALSKQCGKLLDRARGREEQVVEARRHLEELHSKLRRSGEKLSRAVATEEAQGVVAVETEVINQQLEAFKVFEKEEIEPLQTELQDINSLGQALIQGAAKASSTQGLEDELDSINAKWNTLNKKVAERSAQLHEALLHCGRFQDALESLLSWLTDTEELVANQKAPSAEFKVVKAQIQEQKLLQRLLDDRKPTVELIKKEGGKVAELAESVDRDKVAREMEGLGQRWDTLLKKAENRHKQLESILVVTQKFHETLEPLSDWLQATEKHLANSEPIGTESSKLEKQISQQKALQEDIKLRRQNVDQAIANGMELLKQTTGDEVVAIQGKLDGIKTKYAEIDTMSRGVCDNLQRVLGLSTELQGTHQELDSWLGGVEAEVSSFAGLKPVGEELTQAQDRQKALLKEAKERKPLVDKLNELSGSLLDLVPWHAREGLDKLVTADNERYRALSDAVTQHVDRINADMLKSQQFGDAADAELAWLSEAQDRLQSMGEIRLEQDQTLAQLQAQKVFSMDIMRHKDSVDELVKTGKAIMDSKSPEEKEVLQAKSQALVERYAAVCQLNSERCLQLERAQSLAGQFWETYEELCPWLQDTLAAFSQLHLPAIEYETLRRQQEELRQMRELIAEHKPHIDKMNKTGPQLLELSPLEGEPIREKYTATDRLYAKLKADVTQRAATLDEAISKSTQFHDKIDPMLESLERMSERLRQPPSISVEVEKIREQLTENKAGSMDLEKLQPSYEMLRQRGEEMIARSEGADKDLSAKAVQDKLDQMVFLWQDIQALQEEREAKLLDVMDLADKFWCEHCALLITTKDSQDLLKELEEPGVDPSVVKQQLEFVEGFKEEIDGLQEELEVVQNLGTELMTACGEPDKPIMKKSLDEVNLAWENLDKTWKERVERLEEAMQAAVQFQDGLQGMFDWVDILESKLDSMPPVGTDVDTVKQQLADLKEYKGEAYQLQIELERLNHAAGLLLKKVTDEADRSAIQEPMAELKMLWDNLDEKIINRQHKLEGGLLALGQFQHALDELLAWMSHTDELLGEQRKAGGDPKAIEIELAKHHVLENDVLAHKTTVETVQRAGGELVQSSAGEEASALQTRLDHLNQRWTVILERTGLRRQQLESSLLQAQGFHGEIEDMQQWLKDTERQLLASKAVGGLPDTAREQLSVHLELCAALEAKEELYGTLVTKGQQLLTLSPEGLDSNTEQDLANLRDKWGAVRTKVAERKVKLEEALTVATDFHDSLQDFINWLTQAEQTLTMVSPASLIMDTVMFQIDEHKMFVTEVNGHRDHIIELDKTGTHLKYFSQKQDVVLIKNLLVSVQARWEKLLQRSVERGRMLDDARKRAKQFHETWTKLMDWLEESEKSLDSEVEIANDPDRIKAQLAQHKEFQKAVGSKHAVYDTTARTGRALKDKTGLKDDKQKLDDMLSELRDKWDTVCGKSVERQNKLEEALLISGQFTEALQALIDWLYKVEPQMAEDQPVHGDIDLVLNLIDNHKVFQKELGKRTVSVAALKRSARELLDSSHDDPTWVRAQMGELGGRWDTVCTLSVSKQSRLEQALGQAEEFHSTVHILLEWLAEAEQSLRFHGSLPDDEDALRALIEQHEGFMKKLEEKRAALNKATSLGEDILTICHPDSITTIKHWNTIIKARFEEVQAWARQHQQRLATALEEQQATAELLKGLLTWLQWAESSLDAKDKEALPQELEEVKGLIAQHQTFMEEMTRKQPDVDIITKTHKRKNAAEPAVQSQIPALYQAASQTPLETKNPQVNLLVSKWQQVWLLALDRRRKLNDALDRLEELKEFDNFDFDVWRKKYMRWMNHKKSRVMDFFRRIDKDQDGKVTREEFIEGILSSRFPTSRLEMSAVADIFDRDGDGFIDYYEFVAALHPNKEAYKPLTDADKIEDEVTRQVAKCKCPKRFQVEQIGANKYRVRIFNSNLVVLITVIMHPSMGMIELSNGWPMFSLSLQLTPFIYIFSYLGSICFL</sequence>
<dbReference type="Pfam" id="PF00681">
    <property type="entry name" value="Plectin"/>
    <property type="match status" value="2"/>
</dbReference>
<keyword evidence="11" id="KW-0106">Calcium</keyword>
<keyword evidence="8" id="KW-0493">Microtubule</keyword>
<dbReference type="GO" id="GO:0005882">
    <property type="term" value="C:intermediate filament"/>
    <property type="evidence" value="ECO:0007669"/>
    <property type="project" value="TreeGrafter"/>
</dbReference>
<dbReference type="PROSITE" id="PS00018">
    <property type="entry name" value="EF_HAND_1"/>
    <property type="match status" value="2"/>
</dbReference>
<feature type="coiled-coil region" evidence="17">
    <location>
        <begin position="541"/>
        <end position="575"/>
    </location>
</feature>
<feature type="coiled-coil region" evidence="17">
    <location>
        <begin position="2737"/>
        <end position="2771"/>
    </location>
</feature>
<evidence type="ECO:0000259" key="22">
    <source>
        <dbReference type="PROSITE" id="PS50222"/>
    </source>
</evidence>
<dbReference type="Pfam" id="PF21097">
    <property type="entry name" value="SR_plectin_7"/>
    <property type="match status" value="1"/>
</dbReference>
<evidence type="ECO:0000256" key="16">
    <source>
        <dbReference type="PROSITE-ProRule" id="PRU00192"/>
    </source>
</evidence>
<dbReference type="InterPro" id="IPR035915">
    <property type="entry name" value="Plakin_repeat_sf"/>
</dbReference>
<keyword evidence="12 19" id="KW-0472">Membrane</keyword>
<dbReference type="FunFam" id="1.10.418.10:FF:000002">
    <property type="entry name" value="Microtubule-actin cross-linking factor 1"/>
    <property type="match status" value="1"/>
</dbReference>
<feature type="domain" description="GAR" evidence="23">
    <location>
        <begin position="5336"/>
        <end position="5412"/>
    </location>
</feature>
<dbReference type="GO" id="GO:0042060">
    <property type="term" value="P:wound healing"/>
    <property type="evidence" value="ECO:0007669"/>
    <property type="project" value="TreeGrafter"/>
</dbReference>
<dbReference type="InterPro" id="IPR001715">
    <property type="entry name" value="CH_dom"/>
</dbReference>
<feature type="coiled-coil region" evidence="17">
    <location>
        <begin position="902"/>
        <end position="929"/>
    </location>
</feature>
<evidence type="ECO:0000256" key="9">
    <source>
        <dbReference type="ARBA" id="ARBA00022723"/>
    </source>
</evidence>
<dbReference type="Pfam" id="PF13499">
    <property type="entry name" value="EF-hand_7"/>
    <property type="match status" value="1"/>
</dbReference>
<evidence type="ECO:0000256" key="11">
    <source>
        <dbReference type="ARBA" id="ARBA00022837"/>
    </source>
</evidence>
<dbReference type="PANTHER" id="PTHR23169">
    <property type="entry name" value="ENVOPLAKIN"/>
    <property type="match status" value="1"/>
</dbReference>
<dbReference type="SMART" id="SM00150">
    <property type="entry name" value="SPEC"/>
    <property type="match status" value="28"/>
</dbReference>
<evidence type="ECO:0000256" key="1">
    <source>
        <dbReference type="ARBA" id="ARBA00004236"/>
    </source>
</evidence>
<dbReference type="GO" id="GO:0005509">
    <property type="term" value="F:calcium ion binding"/>
    <property type="evidence" value="ECO:0007669"/>
    <property type="project" value="InterPro"/>
</dbReference>
<keyword evidence="7" id="KW-0597">Phosphoprotein</keyword>
<accession>A0A8C5A6S6</accession>
<dbReference type="Pfam" id="PF21019">
    <property type="entry name" value="Spectrin_3"/>
    <property type="match status" value="1"/>
</dbReference>
<dbReference type="PROSITE" id="PS51460">
    <property type="entry name" value="GAR"/>
    <property type="match status" value="1"/>
</dbReference>
<dbReference type="PANTHER" id="PTHR23169:SF24">
    <property type="entry name" value="DYSTONIN"/>
    <property type="match status" value="1"/>
</dbReference>
<feature type="region of interest" description="Disordered" evidence="18">
    <location>
        <begin position="2227"/>
        <end position="2268"/>
    </location>
</feature>
<dbReference type="InterPro" id="IPR041615">
    <property type="entry name" value="Desmoplakin_SH3"/>
</dbReference>
<dbReference type="InterPro" id="IPR001101">
    <property type="entry name" value="Plectin_repeat"/>
</dbReference>
<feature type="region of interest" description="Disordered" evidence="18">
    <location>
        <begin position="2872"/>
        <end position="2893"/>
    </location>
</feature>
<feature type="region of interest" description="Disordered" evidence="18">
    <location>
        <begin position="1876"/>
        <end position="1896"/>
    </location>
</feature>
<protein>
    <submittedName>
        <fullName evidence="24">Dystonin</fullName>
    </submittedName>
</protein>
<dbReference type="CDD" id="cd00176">
    <property type="entry name" value="SPEC"/>
    <property type="match status" value="12"/>
</dbReference>
<dbReference type="Gene3D" id="1.10.418.10">
    <property type="entry name" value="Calponin-like domain"/>
    <property type="match status" value="2"/>
</dbReference>
<dbReference type="SUPFAM" id="SSF46966">
    <property type="entry name" value="Spectrin repeat"/>
    <property type="match status" value="22"/>
</dbReference>
<feature type="domain" description="SH3" evidence="20">
    <location>
        <begin position="694"/>
        <end position="751"/>
    </location>
</feature>
<keyword evidence="5" id="KW-1003">Cell membrane</keyword>
<dbReference type="FunFam" id="1.20.58.60:FF:000016">
    <property type="entry name" value="Microtubule-actin cross-linking factor 1"/>
    <property type="match status" value="1"/>
</dbReference>
<dbReference type="Gene3D" id="3.90.1290.10">
    <property type="entry name" value="Plakin repeat"/>
    <property type="match status" value="1"/>
</dbReference>
<dbReference type="GO" id="GO:0045104">
    <property type="term" value="P:intermediate filament cytoskeleton organization"/>
    <property type="evidence" value="ECO:0007669"/>
    <property type="project" value="InterPro"/>
</dbReference>
<keyword evidence="25" id="KW-1185">Reference proteome</keyword>
<dbReference type="FunFam" id="2.30.30.40:FF:000011">
    <property type="entry name" value="Microtubule-actin cross-linking factor 1"/>
    <property type="match status" value="1"/>
</dbReference>
<evidence type="ECO:0000256" key="4">
    <source>
        <dbReference type="ARBA" id="ARBA00022443"/>
    </source>
</evidence>
<keyword evidence="9" id="KW-0479">Metal-binding</keyword>
<dbReference type="FunFam" id="1.20.58.60:FF:000009">
    <property type="entry name" value="dystonin isoform X1"/>
    <property type="match status" value="1"/>
</dbReference>
<dbReference type="GO" id="GO:0003779">
    <property type="term" value="F:actin binding"/>
    <property type="evidence" value="ECO:0007669"/>
    <property type="project" value="UniProtKB-KW"/>
</dbReference>
<evidence type="ECO:0000256" key="12">
    <source>
        <dbReference type="ARBA" id="ARBA00023136"/>
    </source>
</evidence>
<feature type="coiled-coil region" evidence="17">
    <location>
        <begin position="3185"/>
        <end position="3212"/>
    </location>
</feature>
<dbReference type="InterPro" id="IPR002017">
    <property type="entry name" value="Spectrin_repeat"/>
</dbReference>
<feature type="coiled-coil region" evidence="17">
    <location>
        <begin position="2159"/>
        <end position="2214"/>
    </location>
</feature>
<feature type="coiled-coil region" evidence="17">
    <location>
        <begin position="2301"/>
        <end position="2328"/>
    </location>
</feature>
<dbReference type="GeneTree" id="ENSGT00940000155008"/>
<keyword evidence="19" id="KW-1133">Transmembrane helix</keyword>
<feature type="region of interest" description="Disordered" evidence="18">
    <location>
        <begin position="3238"/>
        <end position="3262"/>
    </location>
</feature>
<evidence type="ECO:0000256" key="15">
    <source>
        <dbReference type="ARBA" id="ARBA00023273"/>
    </source>
</evidence>
<dbReference type="Pfam" id="PF18373">
    <property type="entry name" value="Spectrin_2"/>
    <property type="match status" value="1"/>
</dbReference>
<dbReference type="SMART" id="SM00243">
    <property type="entry name" value="GAS2"/>
    <property type="match status" value="1"/>
</dbReference>
<reference evidence="24" key="2">
    <citation type="submission" date="2025-09" db="UniProtKB">
        <authorList>
            <consortium name="Ensembl"/>
        </authorList>
    </citation>
    <scope>IDENTIFICATION</scope>
</reference>
<feature type="domain" description="EF-hand" evidence="22">
    <location>
        <begin position="5296"/>
        <end position="5331"/>
    </location>
</feature>
<reference evidence="24" key="1">
    <citation type="submission" date="2025-08" db="UniProtKB">
        <authorList>
            <consortium name="Ensembl"/>
        </authorList>
    </citation>
    <scope>IDENTIFICATION</scope>
</reference>
<evidence type="ECO:0000259" key="23">
    <source>
        <dbReference type="PROSITE" id="PS51460"/>
    </source>
</evidence>
<dbReference type="FunFam" id="1.20.58.60:FF:000008">
    <property type="entry name" value="microtubule-actin cross-linking factor 1"/>
    <property type="match status" value="1"/>
</dbReference>
<dbReference type="InterPro" id="IPR018159">
    <property type="entry name" value="Spectrin/alpha-actinin"/>
</dbReference>
<evidence type="ECO:0000256" key="10">
    <source>
        <dbReference type="ARBA" id="ARBA00022737"/>
    </source>
</evidence>
<evidence type="ECO:0000256" key="6">
    <source>
        <dbReference type="ARBA" id="ARBA00022490"/>
    </source>
</evidence>
<organism evidence="24 25">
    <name type="scientific">Gadus morhua</name>
    <name type="common">Atlantic cod</name>
    <dbReference type="NCBI Taxonomy" id="8049"/>
    <lineage>
        <taxon>Eukaryota</taxon>
        <taxon>Metazoa</taxon>
        <taxon>Chordata</taxon>
        <taxon>Craniata</taxon>
        <taxon>Vertebrata</taxon>
        <taxon>Euteleostomi</taxon>
        <taxon>Actinopterygii</taxon>
        <taxon>Neopterygii</taxon>
        <taxon>Teleostei</taxon>
        <taxon>Neoteleostei</taxon>
        <taxon>Acanthomorphata</taxon>
        <taxon>Zeiogadaria</taxon>
        <taxon>Gadariae</taxon>
        <taxon>Gadiformes</taxon>
        <taxon>Gadoidei</taxon>
        <taxon>Gadidae</taxon>
        <taxon>Gadus</taxon>
    </lineage>
</organism>
<dbReference type="FunFam" id="1.20.58.60:FF:000012">
    <property type="entry name" value="Microtubule-actin cross-linking factor 1"/>
    <property type="match status" value="1"/>
</dbReference>
<dbReference type="GO" id="GO:0031581">
    <property type="term" value="P:hemidesmosome assembly"/>
    <property type="evidence" value="ECO:0007669"/>
    <property type="project" value="TreeGrafter"/>
</dbReference>
<evidence type="ECO:0000256" key="5">
    <source>
        <dbReference type="ARBA" id="ARBA00022475"/>
    </source>
</evidence>
<keyword evidence="15" id="KW-0966">Cell projection</keyword>
<gene>
    <name evidence="24" type="primary">DST</name>
</gene>
<feature type="domain" description="Calponin-homology (CH)" evidence="21">
    <location>
        <begin position="1"/>
        <end position="51"/>
    </location>
</feature>
<dbReference type="Proteomes" id="UP000694546">
    <property type="component" value="Chromosome 15"/>
</dbReference>
<feature type="compositionally biased region" description="Acidic residues" evidence="18">
    <location>
        <begin position="1879"/>
        <end position="1891"/>
    </location>
</feature>
<dbReference type="Gene3D" id="3.30.920.20">
    <property type="entry name" value="Gas2-like domain"/>
    <property type="match status" value="1"/>
</dbReference>
<feature type="region of interest" description="Disordered" evidence="18">
    <location>
        <begin position="1934"/>
        <end position="1959"/>
    </location>
</feature>
<feature type="compositionally biased region" description="Low complexity" evidence="18">
    <location>
        <begin position="2247"/>
        <end position="2256"/>
    </location>
</feature>
<dbReference type="PROSITE" id="PS50222">
    <property type="entry name" value="EF_HAND_2"/>
    <property type="match status" value="2"/>
</dbReference>
<dbReference type="InterPro" id="IPR036534">
    <property type="entry name" value="GAR_dom_sf"/>
</dbReference>
<evidence type="ECO:0000256" key="3">
    <source>
        <dbReference type="ARBA" id="ARBA00004316"/>
    </source>
</evidence>
<dbReference type="GO" id="GO:0008017">
    <property type="term" value="F:microtubule binding"/>
    <property type="evidence" value="ECO:0007669"/>
    <property type="project" value="InterPro"/>
</dbReference>
<dbReference type="Pfam" id="PF00435">
    <property type="entry name" value="Spectrin"/>
    <property type="match status" value="15"/>
</dbReference>
<feature type="compositionally biased region" description="Acidic residues" evidence="18">
    <location>
        <begin position="1936"/>
        <end position="1951"/>
    </location>
</feature>
<dbReference type="Gene3D" id="2.30.30.40">
    <property type="entry name" value="SH3 Domains"/>
    <property type="match status" value="1"/>
</dbReference>
<dbReference type="GO" id="GO:0042995">
    <property type="term" value="C:cell projection"/>
    <property type="evidence" value="ECO:0007669"/>
    <property type="project" value="UniProtKB-SubCell"/>
</dbReference>
<dbReference type="Pfam" id="PF00307">
    <property type="entry name" value="CH"/>
    <property type="match status" value="2"/>
</dbReference>
<dbReference type="InterPro" id="IPR043197">
    <property type="entry name" value="Plakin"/>
</dbReference>
<dbReference type="FunFam" id="1.20.58.60:FF:000010">
    <property type="entry name" value="plectin isoform X2"/>
    <property type="match status" value="1"/>
</dbReference>
<dbReference type="FunFam" id="1.20.58.60:FF:000001">
    <property type="entry name" value="Microtubule-actin cross-linking factor 1"/>
    <property type="match status" value="4"/>
</dbReference>
<dbReference type="InterPro" id="IPR002048">
    <property type="entry name" value="EF_hand_dom"/>
</dbReference>
<keyword evidence="6" id="KW-0963">Cytoplasm</keyword>
<dbReference type="Pfam" id="PF17902">
    <property type="entry name" value="SH3_10"/>
    <property type="match status" value="1"/>
</dbReference>
<dbReference type="InterPro" id="IPR036872">
    <property type="entry name" value="CH_dom_sf"/>
</dbReference>
<evidence type="ECO:0000256" key="14">
    <source>
        <dbReference type="ARBA" id="ARBA00023212"/>
    </source>
</evidence>
<feature type="compositionally biased region" description="Basic and acidic residues" evidence="18">
    <location>
        <begin position="1815"/>
        <end position="1829"/>
    </location>
</feature>
<keyword evidence="10" id="KW-0677">Repeat</keyword>
<keyword evidence="14" id="KW-0206">Cytoskeleton</keyword>
<evidence type="ECO:0000256" key="17">
    <source>
        <dbReference type="SAM" id="Coils"/>
    </source>
</evidence>
<dbReference type="InterPro" id="IPR011992">
    <property type="entry name" value="EF-hand-dom_pair"/>
</dbReference>
<dbReference type="Pfam" id="PF02187">
    <property type="entry name" value="GAS2"/>
    <property type="match status" value="1"/>
</dbReference>
<dbReference type="Gene3D" id="1.20.58.1060">
    <property type="match status" value="1"/>
</dbReference>
<evidence type="ECO:0000313" key="25">
    <source>
        <dbReference type="Proteomes" id="UP000694546"/>
    </source>
</evidence>
<dbReference type="GO" id="GO:0005874">
    <property type="term" value="C:microtubule"/>
    <property type="evidence" value="ECO:0007669"/>
    <property type="project" value="UniProtKB-KW"/>
</dbReference>
<dbReference type="GO" id="GO:0030056">
    <property type="term" value="C:hemidesmosome"/>
    <property type="evidence" value="ECO:0007669"/>
    <property type="project" value="TreeGrafter"/>
</dbReference>
<evidence type="ECO:0000256" key="8">
    <source>
        <dbReference type="ARBA" id="ARBA00022701"/>
    </source>
</evidence>
<dbReference type="GO" id="GO:0005198">
    <property type="term" value="F:structural molecule activity"/>
    <property type="evidence" value="ECO:0007669"/>
    <property type="project" value="TreeGrafter"/>
</dbReference>
<dbReference type="GO" id="GO:0005925">
    <property type="term" value="C:focal adhesion"/>
    <property type="evidence" value="ECO:0007669"/>
    <property type="project" value="TreeGrafter"/>
</dbReference>
<evidence type="ECO:0000256" key="2">
    <source>
        <dbReference type="ARBA" id="ARBA00004245"/>
    </source>
</evidence>
<evidence type="ECO:0000256" key="18">
    <source>
        <dbReference type="SAM" id="MobiDB-lite"/>
    </source>
</evidence>
<dbReference type="SUPFAM" id="SSF75399">
    <property type="entry name" value="Plakin repeat"/>
    <property type="match status" value="2"/>
</dbReference>
<dbReference type="Gene3D" id="1.10.238.10">
    <property type="entry name" value="EF-hand"/>
    <property type="match status" value="1"/>
</dbReference>
<dbReference type="InterPro" id="IPR001589">
    <property type="entry name" value="Actinin_actin-bd_CS"/>
</dbReference>
<dbReference type="Ensembl" id="ENSGMOT00000024414.1">
    <property type="protein sequence ID" value="ENSGMOP00000027421.1"/>
    <property type="gene ID" value="ENSGMOG00000005141.2"/>
</dbReference>
<keyword evidence="13" id="KW-0009">Actin-binding</keyword>
<dbReference type="InterPro" id="IPR003108">
    <property type="entry name" value="GAR_dom"/>
</dbReference>
<dbReference type="SMART" id="SM00250">
    <property type="entry name" value="PLEC"/>
    <property type="match status" value="6"/>
</dbReference>
<evidence type="ECO:0000256" key="7">
    <source>
        <dbReference type="ARBA" id="ARBA00022553"/>
    </source>
</evidence>
<dbReference type="SUPFAM" id="SSF47473">
    <property type="entry name" value="EF-hand"/>
    <property type="match status" value="1"/>
</dbReference>
<feature type="coiled-coil region" evidence="17">
    <location>
        <begin position="2964"/>
        <end position="2994"/>
    </location>
</feature>
<feature type="coiled-coil region" evidence="17">
    <location>
        <begin position="5033"/>
        <end position="5060"/>
    </location>
</feature>
<feature type="domain" description="EF-hand" evidence="22">
    <location>
        <begin position="5260"/>
        <end position="5295"/>
    </location>
</feature>
<feature type="compositionally biased region" description="Low complexity" evidence="18">
    <location>
        <begin position="2873"/>
        <end position="2887"/>
    </location>
</feature>
<dbReference type="InterPro" id="IPR041573">
    <property type="entry name" value="Desmoplakin_Spectrin-like"/>
</dbReference>
<dbReference type="InterPro" id="IPR018247">
    <property type="entry name" value="EF_Hand_1_Ca_BS"/>
</dbReference>
<dbReference type="PROSITE" id="PS00020">
    <property type="entry name" value="ACTININ_2"/>
    <property type="match status" value="1"/>
</dbReference>